<organism evidence="8 9">
    <name type="scientific">Mycobacterium mantenii</name>
    <dbReference type="NCBI Taxonomy" id="560555"/>
    <lineage>
        <taxon>Bacteria</taxon>
        <taxon>Bacillati</taxon>
        <taxon>Actinomycetota</taxon>
        <taxon>Actinomycetes</taxon>
        <taxon>Mycobacteriales</taxon>
        <taxon>Mycobacteriaceae</taxon>
        <taxon>Mycobacterium</taxon>
        <taxon>Mycobacterium avium complex (MAC)</taxon>
    </lineage>
</organism>
<accession>A0ABM7JYA8</accession>
<sequence length="203" mass="19925">MSAAATMQSAAALLAVALWIGPGPALVRSRAGMPARGGRLRRRAAPARGLDPLAVASCLDVLAVCLEAGMAVSAAAAAAAPSAPPNLARVLRRAADLLALGADPAVAWSIPSGPQNPADPQIDALLRLARRSASSGAALAGGVADLAEESRQDTAHAATAAAERAGVLIAGPLGLCFLPAFVCLGIVPVVAGLAGDVLQSGLL</sequence>
<keyword evidence="3 6" id="KW-0812">Transmembrane</keyword>
<keyword evidence="2" id="KW-1003">Cell membrane</keyword>
<keyword evidence="5 6" id="KW-0472">Membrane</keyword>
<dbReference type="PANTHER" id="PTHR35007:SF3">
    <property type="entry name" value="POSSIBLE CONSERVED ALANINE RICH MEMBRANE PROTEIN"/>
    <property type="match status" value="1"/>
</dbReference>
<name>A0ABM7JYA8_MYCNT</name>
<comment type="subcellular location">
    <subcellularLocation>
        <location evidence="1">Cell membrane</location>
        <topology evidence="1">Multi-pass membrane protein</topology>
    </subcellularLocation>
</comment>
<dbReference type="PANTHER" id="PTHR35007">
    <property type="entry name" value="INTEGRAL MEMBRANE PROTEIN-RELATED"/>
    <property type="match status" value="1"/>
</dbReference>
<keyword evidence="9" id="KW-1185">Reference proteome</keyword>
<dbReference type="Pfam" id="PF00482">
    <property type="entry name" value="T2SSF"/>
    <property type="match status" value="1"/>
</dbReference>
<evidence type="ECO:0000256" key="5">
    <source>
        <dbReference type="ARBA" id="ARBA00023136"/>
    </source>
</evidence>
<protein>
    <recommendedName>
        <fullName evidence="7">Type II secretion system protein GspF domain-containing protein</fullName>
    </recommendedName>
</protein>
<evidence type="ECO:0000256" key="3">
    <source>
        <dbReference type="ARBA" id="ARBA00022692"/>
    </source>
</evidence>
<dbReference type="EMBL" id="AP022590">
    <property type="protein sequence ID" value="BBY40578.1"/>
    <property type="molecule type" value="Genomic_DNA"/>
</dbReference>
<keyword evidence="4 6" id="KW-1133">Transmembrane helix</keyword>
<evidence type="ECO:0000256" key="4">
    <source>
        <dbReference type="ARBA" id="ARBA00022989"/>
    </source>
</evidence>
<dbReference type="Proteomes" id="UP000465812">
    <property type="component" value="Chromosome"/>
</dbReference>
<dbReference type="InterPro" id="IPR018076">
    <property type="entry name" value="T2SS_GspF_dom"/>
</dbReference>
<reference evidence="8 9" key="1">
    <citation type="journal article" date="2019" name="Emerg. Microbes Infect.">
        <title>Comprehensive subspecies identification of 175 nontuberculous mycobacteria species based on 7547 genomic profiles.</title>
        <authorList>
            <person name="Matsumoto Y."/>
            <person name="Kinjo T."/>
            <person name="Motooka D."/>
            <person name="Nabeya D."/>
            <person name="Jung N."/>
            <person name="Uechi K."/>
            <person name="Horii T."/>
            <person name="Iida T."/>
            <person name="Fujita J."/>
            <person name="Nakamura S."/>
        </authorList>
    </citation>
    <scope>NUCLEOTIDE SEQUENCE [LARGE SCALE GENOMIC DNA]</scope>
    <source>
        <strain evidence="8 9">JCM 18113</strain>
    </source>
</reference>
<feature type="domain" description="Type II secretion system protein GspF" evidence="7">
    <location>
        <begin position="59"/>
        <end position="183"/>
    </location>
</feature>
<evidence type="ECO:0000256" key="6">
    <source>
        <dbReference type="SAM" id="Phobius"/>
    </source>
</evidence>
<proteinExistence type="predicted"/>
<evidence type="ECO:0000259" key="7">
    <source>
        <dbReference type="Pfam" id="PF00482"/>
    </source>
</evidence>
<feature type="transmembrane region" description="Helical" evidence="6">
    <location>
        <begin position="173"/>
        <end position="194"/>
    </location>
</feature>
<evidence type="ECO:0000256" key="1">
    <source>
        <dbReference type="ARBA" id="ARBA00004651"/>
    </source>
</evidence>
<evidence type="ECO:0000313" key="8">
    <source>
        <dbReference type="EMBL" id="BBY40578.1"/>
    </source>
</evidence>
<gene>
    <name evidence="8" type="ORF">MMAN_47120</name>
</gene>
<evidence type="ECO:0000256" key="2">
    <source>
        <dbReference type="ARBA" id="ARBA00022475"/>
    </source>
</evidence>
<evidence type="ECO:0000313" key="9">
    <source>
        <dbReference type="Proteomes" id="UP000465812"/>
    </source>
</evidence>